<feature type="signal peptide" evidence="1">
    <location>
        <begin position="1"/>
        <end position="20"/>
    </location>
</feature>
<sequence length="80" mass="8949">MVATSMNCLGHCGMFFLAAAVSDFYVPWESMVGSIFRKCIHVFIIFKKTNHGCPGRGATCGIMHIGLQRKTKTHPYEYTC</sequence>
<name>A0A8T0VMW0_PANVG</name>
<dbReference type="Proteomes" id="UP000823388">
    <property type="component" value="Chromosome 2N"/>
</dbReference>
<dbReference type="InterPro" id="IPR035929">
    <property type="entry name" value="CoaB-like_sf"/>
</dbReference>
<dbReference type="SUPFAM" id="SSF102645">
    <property type="entry name" value="CoaB-like"/>
    <property type="match status" value="1"/>
</dbReference>
<reference evidence="2" key="1">
    <citation type="submission" date="2020-05" db="EMBL/GenBank/DDBJ databases">
        <title>WGS assembly of Panicum virgatum.</title>
        <authorList>
            <person name="Lovell J.T."/>
            <person name="Jenkins J."/>
            <person name="Shu S."/>
            <person name="Juenger T.E."/>
            <person name="Schmutz J."/>
        </authorList>
    </citation>
    <scope>NUCLEOTIDE SEQUENCE</scope>
    <source>
        <strain evidence="2">AP13</strain>
    </source>
</reference>
<keyword evidence="3" id="KW-1185">Reference proteome</keyword>
<dbReference type="AlphaFoldDB" id="A0A8T0VMW0"/>
<evidence type="ECO:0000256" key="1">
    <source>
        <dbReference type="SAM" id="SignalP"/>
    </source>
</evidence>
<proteinExistence type="predicted"/>
<evidence type="ECO:0000313" key="2">
    <source>
        <dbReference type="EMBL" id="KAG2633873.1"/>
    </source>
</evidence>
<feature type="chain" id="PRO_5035722306" description="Secreted protein" evidence="1">
    <location>
        <begin position="21"/>
        <end position="80"/>
    </location>
</feature>
<organism evidence="2 3">
    <name type="scientific">Panicum virgatum</name>
    <name type="common">Blackwell switchgrass</name>
    <dbReference type="NCBI Taxonomy" id="38727"/>
    <lineage>
        <taxon>Eukaryota</taxon>
        <taxon>Viridiplantae</taxon>
        <taxon>Streptophyta</taxon>
        <taxon>Embryophyta</taxon>
        <taxon>Tracheophyta</taxon>
        <taxon>Spermatophyta</taxon>
        <taxon>Magnoliopsida</taxon>
        <taxon>Liliopsida</taxon>
        <taxon>Poales</taxon>
        <taxon>Poaceae</taxon>
        <taxon>PACMAD clade</taxon>
        <taxon>Panicoideae</taxon>
        <taxon>Panicodae</taxon>
        <taxon>Paniceae</taxon>
        <taxon>Panicinae</taxon>
        <taxon>Panicum</taxon>
        <taxon>Panicum sect. Hiantes</taxon>
    </lineage>
</organism>
<comment type="caution">
    <text evidence="2">The sequence shown here is derived from an EMBL/GenBank/DDBJ whole genome shotgun (WGS) entry which is preliminary data.</text>
</comment>
<dbReference type="EMBL" id="CM029040">
    <property type="protein sequence ID" value="KAG2633873.1"/>
    <property type="molecule type" value="Genomic_DNA"/>
</dbReference>
<evidence type="ECO:0008006" key="4">
    <source>
        <dbReference type="Google" id="ProtNLM"/>
    </source>
</evidence>
<protein>
    <recommendedName>
        <fullName evidence="4">Secreted protein</fullName>
    </recommendedName>
</protein>
<accession>A0A8T0VMW0</accession>
<gene>
    <name evidence="2" type="ORF">PVAP13_2NG230409</name>
</gene>
<keyword evidence="1" id="KW-0732">Signal</keyword>
<dbReference type="Gene3D" id="3.40.50.10300">
    <property type="entry name" value="CoaB-like"/>
    <property type="match status" value="1"/>
</dbReference>
<evidence type="ECO:0000313" key="3">
    <source>
        <dbReference type="Proteomes" id="UP000823388"/>
    </source>
</evidence>